<keyword evidence="2" id="KW-1185">Reference proteome</keyword>
<dbReference type="Proteomes" id="UP000007148">
    <property type="component" value="Unassembled WGS sequence"/>
</dbReference>
<dbReference type="EMBL" id="CAFZ01000417">
    <property type="protein sequence ID" value="CCA75238.1"/>
    <property type="molecule type" value="Genomic_DNA"/>
</dbReference>
<comment type="caution">
    <text evidence="1">The sequence shown here is derived from an EMBL/GenBank/DDBJ whole genome shotgun (WGS) entry which is preliminary data.</text>
</comment>
<dbReference type="AlphaFoldDB" id="G4TV95"/>
<proteinExistence type="predicted"/>
<name>G4TV95_SERID</name>
<dbReference type="InParanoid" id="G4TV95"/>
<sequence length="294" mass="32832">MSKPSIDSIVAAIPEVNRRVDHWKDVSLNDKKVQPLLAKIATQTKKHGEALTRIKTVADRGHKATSELSAAFSGSTTIDVGAQWKAMSRTATDADGAWKEITKNKSSLLLNYPRKWRIYALPKGKRKQDELYRDLQQIVSKIQEEGNQKSQLRPQILIPVVEWSVDRARDGHAKEDRSQFSSPTSSDVLTDTRLLGLSDSIEACGLAIVHLNGASGDLRSFIGHTETLLPHWDYLTNRATEIATALGKPTNSFDLRWSSDLPQRTESLCNEFSRYKSIGTMLFQMLYQHSGVTG</sequence>
<gene>
    <name evidence="1" type="ORF">PIIN_09222</name>
</gene>
<accession>G4TV95</accession>
<protein>
    <submittedName>
        <fullName evidence="1">Uncharacterized protein</fullName>
    </submittedName>
</protein>
<evidence type="ECO:0000313" key="2">
    <source>
        <dbReference type="Proteomes" id="UP000007148"/>
    </source>
</evidence>
<dbReference type="HOGENOM" id="CLU_1008704_0_0_1"/>
<evidence type="ECO:0000313" key="1">
    <source>
        <dbReference type="EMBL" id="CCA75238.1"/>
    </source>
</evidence>
<reference evidence="1 2" key="1">
    <citation type="journal article" date="2011" name="PLoS Pathog.">
        <title>Endophytic Life Strategies Decoded by Genome and Transcriptome Analyses of the Mutualistic Root Symbiont Piriformospora indica.</title>
        <authorList>
            <person name="Zuccaro A."/>
            <person name="Lahrmann U."/>
            <person name="Guldener U."/>
            <person name="Langen G."/>
            <person name="Pfiffi S."/>
            <person name="Biedenkopf D."/>
            <person name="Wong P."/>
            <person name="Samans B."/>
            <person name="Grimm C."/>
            <person name="Basiewicz M."/>
            <person name="Murat C."/>
            <person name="Martin F."/>
            <person name="Kogel K.H."/>
        </authorList>
    </citation>
    <scope>NUCLEOTIDE SEQUENCE [LARGE SCALE GENOMIC DNA]</scope>
    <source>
        <strain evidence="1 2">DSM 11827</strain>
    </source>
</reference>
<organism evidence="1 2">
    <name type="scientific">Serendipita indica (strain DSM 11827)</name>
    <name type="common">Root endophyte fungus</name>
    <name type="synonym">Piriformospora indica</name>
    <dbReference type="NCBI Taxonomy" id="1109443"/>
    <lineage>
        <taxon>Eukaryota</taxon>
        <taxon>Fungi</taxon>
        <taxon>Dikarya</taxon>
        <taxon>Basidiomycota</taxon>
        <taxon>Agaricomycotina</taxon>
        <taxon>Agaricomycetes</taxon>
        <taxon>Sebacinales</taxon>
        <taxon>Serendipitaceae</taxon>
        <taxon>Serendipita</taxon>
    </lineage>
</organism>